<name>A0A1F4UWV2_UNCKA</name>
<keyword evidence="1" id="KW-0812">Transmembrane</keyword>
<organism evidence="2 3">
    <name type="scientific">candidate division WWE3 bacterium RBG_16_37_10</name>
    <dbReference type="NCBI Taxonomy" id="1802610"/>
    <lineage>
        <taxon>Bacteria</taxon>
        <taxon>Katanobacteria</taxon>
    </lineage>
</organism>
<dbReference type="EMBL" id="MEUT01000052">
    <property type="protein sequence ID" value="OGC49310.1"/>
    <property type="molecule type" value="Genomic_DNA"/>
</dbReference>
<accession>A0A1F4UWV2</accession>
<comment type="caution">
    <text evidence="2">The sequence shown here is derived from an EMBL/GenBank/DDBJ whole genome shotgun (WGS) entry which is preliminary data.</text>
</comment>
<feature type="transmembrane region" description="Helical" evidence="1">
    <location>
        <begin position="6"/>
        <end position="25"/>
    </location>
</feature>
<feature type="transmembrane region" description="Helical" evidence="1">
    <location>
        <begin position="82"/>
        <end position="102"/>
    </location>
</feature>
<dbReference type="Proteomes" id="UP000177371">
    <property type="component" value="Unassembled WGS sequence"/>
</dbReference>
<evidence type="ECO:0000313" key="3">
    <source>
        <dbReference type="Proteomes" id="UP000177371"/>
    </source>
</evidence>
<evidence type="ECO:0000313" key="2">
    <source>
        <dbReference type="EMBL" id="OGC49310.1"/>
    </source>
</evidence>
<dbReference type="STRING" id="1802610.A2W32_03005"/>
<feature type="transmembrane region" description="Helical" evidence="1">
    <location>
        <begin position="37"/>
        <end position="62"/>
    </location>
</feature>
<gene>
    <name evidence="2" type="ORF">A2W32_03005</name>
</gene>
<reference evidence="2 3" key="1">
    <citation type="journal article" date="2016" name="Nat. Commun.">
        <title>Thousands of microbial genomes shed light on interconnected biogeochemical processes in an aquifer system.</title>
        <authorList>
            <person name="Anantharaman K."/>
            <person name="Brown C.T."/>
            <person name="Hug L.A."/>
            <person name="Sharon I."/>
            <person name="Castelle C.J."/>
            <person name="Probst A.J."/>
            <person name="Thomas B.C."/>
            <person name="Singh A."/>
            <person name="Wilkins M.J."/>
            <person name="Karaoz U."/>
            <person name="Brodie E.L."/>
            <person name="Williams K.H."/>
            <person name="Hubbard S.S."/>
            <person name="Banfield J.F."/>
        </authorList>
    </citation>
    <scope>NUCLEOTIDE SEQUENCE [LARGE SCALE GENOMIC DNA]</scope>
</reference>
<evidence type="ECO:0000256" key="1">
    <source>
        <dbReference type="SAM" id="Phobius"/>
    </source>
</evidence>
<dbReference type="AlphaFoldDB" id="A0A1F4UWV2"/>
<evidence type="ECO:0008006" key="4">
    <source>
        <dbReference type="Google" id="ProtNLM"/>
    </source>
</evidence>
<keyword evidence="1" id="KW-0472">Membrane</keyword>
<keyword evidence="1" id="KW-1133">Transmembrane helix</keyword>
<feature type="transmembrane region" description="Helical" evidence="1">
    <location>
        <begin position="109"/>
        <end position="130"/>
    </location>
</feature>
<sequence>MYLIIHETGHLIFYITVISTILLLFRKTGKKLFTPKHLLIGLVSVLFIDLDHLIDYFLYYGFSFNLHDFALGTQFAYSGKVYVFFHSWELLLFLLIGGFYQIKKKNNYVLFVITLGMLSHVLYDTAYYSFPLIDYSLVYRIIKNFDISVFRGY</sequence>
<proteinExistence type="predicted"/>
<protein>
    <recommendedName>
        <fullName evidence="4">Membrane-bound metal-dependent hydrolase</fullName>
    </recommendedName>
</protein>